<dbReference type="SUPFAM" id="SSF53335">
    <property type="entry name" value="S-adenosyl-L-methionine-dependent methyltransferases"/>
    <property type="match status" value="1"/>
</dbReference>
<keyword evidence="2" id="KW-0489">Methyltransferase</keyword>
<dbReference type="GO" id="GO:0008168">
    <property type="term" value="F:methyltransferase activity"/>
    <property type="evidence" value="ECO:0007669"/>
    <property type="project" value="UniProtKB-KW"/>
</dbReference>
<gene>
    <name evidence="2" type="ORF">V6575_14740</name>
</gene>
<name>A0ABU8TP67_9HYPH</name>
<dbReference type="InterPro" id="IPR041698">
    <property type="entry name" value="Methyltransf_25"/>
</dbReference>
<evidence type="ECO:0000313" key="2">
    <source>
        <dbReference type="EMBL" id="MEJ8475350.1"/>
    </source>
</evidence>
<keyword evidence="2" id="KW-0808">Transferase</keyword>
<dbReference type="Gene3D" id="3.40.50.150">
    <property type="entry name" value="Vaccinia Virus protein VP39"/>
    <property type="match status" value="1"/>
</dbReference>
<dbReference type="PANTHER" id="PTHR43464:SF23">
    <property type="entry name" value="JUVENILE HORMONE ACID O-METHYLTRANSFERASE"/>
    <property type="match status" value="1"/>
</dbReference>
<comment type="caution">
    <text evidence="2">The sequence shown here is derived from an EMBL/GenBank/DDBJ whole genome shotgun (WGS) entry which is preliminary data.</text>
</comment>
<dbReference type="InterPro" id="IPR029063">
    <property type="entry name" value="SAM-dependent_MTases_sf"/>
</dbReference>
<dbReference type="PANTHER" id="PTHR43464">
    <property type="entry name" value="METHYLTRANSFERASE"/>
    <property type="match status" value="1"/>
</dbReference>
<keyword evidence="3" id="KW-1185">Reference proteome</keyword>
<dbReference type="GO" id="GO:0032259">
    <property type="term" value="P:methylation"/>
    <property type="evidence" value="ECO:0007669"/>
    <property type="project" value="UniProtKB-KW"/>
</dbReference>
<dbReference type="EMBL" id="JBAKIA010000010">
    <property type="protein sequence ID" value="MEJ8475350.1"/>
    <property type="molecule type" value="Genomic_DNA"/>
</dbReference>
<reference evidence="2 3" key="1">
    <citation type="submission" date="2024-02" db="EMBL/GenBank/DDBJ databases">
        <title>Roseibium algae sp. nov., isolated from marine alga (Grateloupia sp.), showing potential in myo-inositol conversion.</title>
        <authorList>
            <person name="Wang Y."/>
        </authorList>
    </citation>
    <scope>NUCLEOTIDE SEQUENCE [LARGE SCALE GENOMIC DNA]</scope>
    <source>
        <strain evidence="2 3">H3510</strain>
    </source>
</reference>
<evidence type="ECO:0000259" key="1">
    <source>
        <dbReference type="Pfam" id="PF13649"/>
    </source>
</evidence>
<accession>A0ABU8TP67</accession>
<evidence type="ECO:0000313" key="3">
    <source>
        <dbReference type="Proteomes" id="UP001385499"/>
    </source>
</evidence>
<dbReference type="CDD" id="cd02440">
    <property type="entry name" value="AdoMet_MTases"/>
    <property type="match status" value="1"/>
</dbReference>
<dbReference type="Proteomes" id="UP001385499">
    <property type="component" value="Unassembled WGS sequence"/>
</dbReference>
<dbReference type="RefSeq" id="WP_340275368.1">
    <property type="nucleotide sequence ID" value="NZ_JBAKIA010000010.1"/>
</dbReference>
<sequence length="247" mass="27048">MSDGNKLHSDAFLARRDAARARIDVLTGAKGGDAEDRQSWFRTVYQEAGGDPAAVAWADLAPKQVLIDWLQDNPAHHHSSEPGDKPTAVDVACGLGDNAEALSHAGYVTTAFDFVPEAIDWAKQRFPESAVDYIASDLFALPPEWVGAFDLVHECYTVQAMASPLRDAAIPALASLVAPGGTLLFINRSREEGTEADGPPWPVMPSEWRAFEKYGLELVDHRFYDLMRPGRVIPHVIAVFKRHEGAM</sequence>
<feature type="domain" description="Methyltransferase" evidence="1">
    <location>
        <begin position="89"/>
        <end position="181"/>
    </location>
</feature>
<organism evidence="2 3">
    <name type="scientific">Roseibium algae</name>
    <dbReference type="NCBI Taxonomy" id="3123038"/>
    <lineage>
        <taxon>Bacteria</taxon>
        <taxon>Pseudomonadati</taxon>
        <taxon>Pseudomonadota</taxon>
        <taxon>Alphaproteobacteria</taxon>
        <taxon>Hyphomicrobiales</taxon>
        <taxon>Stappiaceae</taxon>
        <taxon>Roseibium</taxon>
    </lineage>
</organism>
<protein>
    <submittedName>
        <fullName evidence="2">Class I SAM-dependent methyltransferase</fullName>
        <ecNumber evidence="2">2.1.-.-</ecNumber>
    </submittedName>
</protein>
<dbReference type="Pfam" id="PF13649">
    <property type="entry name" value="Methyltransf_25"/>
    <property type="match status" value="1"/>
</dbReference>
<proteinExistence type="predicted"/>
<dbReference type="EC" id="2.1.-.-" evidence="2"/>